<dbReference type="Proteomes" id="UP000193450">
    <property type="component" value="Chromosome"/>
</dbReference>
<dbReference type="AlphaFoldDB" id="A0A1X9NCG0"/>
<dbReference type="STRING" id="716816.BST96_00120"/>
<name>A0A1X9NCG0_9GAMM</name>
<sequence length="117" mass="13687">MKKYMKKIRDDVMRVMLLLCLVFAVSCSQVVGMKQHQESLIGEDIEVVRNLYVKPYRAIAEKPGKTKVYSWNEKLTPISDGNKLYSYENPYRECTIYWVVDKSDVITKGYFEGSECR</sequence>
<evidence type="ECO:0000313" key="1">
    <source>
        <dbReference type="EMBL" id="ARN72657.1"/>
    </source>
</evidence>
<dbReference type="EMBL" id="CP019343">
    <property type="protein sequence ID" value="ARN72657.1"/>
    <property type="molecule type" value="Genomic_DNA"/>
</dbReference>
<gene>
    <name evidence="1" type="ORF">BST96_00120</name>
</gene>
<reference evidence="1 2" key="1">
    <citation type="submission" date="2016-11" db="EMBL/GenBank/DDBJ databases">
        <title>Trade-off between light-utilization and light-protection in marine flavobacteria.</title>
        <authorList>
            <person name="Kumagai Y."/>
        </authorList>
    </citation>
    <scope>NUCLEOTIDE SEQUENCE [LARGE SCALE GENOMIC DNA]</scope>
    <source>
        <strain evidence="1 2">NBRC 107125</strain>
    </source>
</reference>
<protein>
    <submittedName>
        <fullName evidence="1">Uncharacterized protein</fullName>
    </submittedName>
</protein>
<proteinExistence type="predicted"/>
<organism evidence="1 2">
    <name type="scientific">Oceanicoccus sagamiensis</name>
    <dbReference type="NCBI Taxonomy" id="716816"/>
    <lineage>
        <taxon>Bacteria</taxon>
        <taxon>Pseudomonadati</taxon>
        <taxon>Pseudomonadota</taxon>
        <taxon>Gammaproteobacteria</taxon>
        <taxon>Cellvibrionales</taxon>
        <taxon>Spongiibacteraceae</taxon>
        <taxon>Oceanicoccus</taxon>
    </lineage>
</organism>
<keyword evidence="2" id="KW-1185">Reference proteome</keyword>
<accession>A0A1X9NCG0</accession>
<evidence type="ECO:0000313" key="2">
    <source>
        <dbReference type="Proteomes" id="UP000193450"/>
    </source>
</evidence>
<dbReference type="PROSITE" id="PS51257">
    <property type="entry name" value="PROKAR_LIPOPROTEIN"/>
    <property type="match status" value="1"/>
</dbReference>
<dbReference type="KEGG" id="osg:BST96_00120"/>